<reference evidence="1" key="1">
    <citation type="submission" date="2021-05" db="EMBL/GenBank/DDBJ databases">
        <authorList>
            <person name="Pan Q."/>
            <person name="Jouanno E."/>
            <person name="Zahm M."/>
            <person name="Klopp C."/>
            <person name="Cabau C."/>
            <person name="Louis A."/>
            <person name="Berthelot C."/>
            <person name="Parey E."/>
            <person name="Roest Crollius H."/>
            <person name="Montfort J."/>
            <person name="Robinson-Rechavi M."/>
            <person name="Bouchez O."/>
            <person name="Lampietro C."/>
            <person name="Lopez Roques C."/>
            <person name="Donnadieu C."/>
            <person name="Postlethwait J."/>
            <person name="Bobe J."/>
            <person name="Dillon D."/>
            <person name="Chandos A."/>
            <person name="von Hippel F."/>
            <person name="Guiguen Y."/>
        </authorList>
    </citation>
    <scope>NUCLEOTIDE SEQUENCE</scope>
    <source>
        <strain evidence="1">YG-Jan2019</strain>
    </source>
</reference>
<dbReference type="EMBL" id="CM055729">
    <property type="protein sequence ID" value="KAJ8015484.1"/>
    <property type="molecule type" value="Genomic_DNA"/>
</dbReference>
<protein>
    <submittedName>
        <fullName evidence="1">Uncharacterized protein</fullName>
    </submittedName>
</protein>
<organism evidence="1 2">
    <name type="scientific">Dallia pectoralis</name>
    <name type="common">Alaska blackfish</name>
    <dbReference type="NCBI Taxonomy" id="75939"/>
    <lineage>
        <taxon>Eukaryota</taxon>
        <taxon>Metazoa</taxon>
        <taxon>Chordata</taxon>
        <taxon>Craniata</taxon>
        <taxon>Vertebrata</taxon>
        <taxon>Euteleostomi</taxon>
        <taxon>Actinopterygii</taxon>
        <taxon>Neopterygii</taxon>
        <taxon>Teleostei</taxon>
        <taxon>Protacanthopterygii</taxon>
        <taxon>Esociformes</taxon>
        <taxon>Umbridae</taxon>
        <taxon>Dallia</taxon>
    </lineage>
</organism>
<comment type="caution">
    <text evidence="1">The sequence shown here is derived from an EMBL/GenBank/DDBJ whole genome shotgun (WGS) entry which is preliminary data.</text>
</comment>
<sequence>MVRYVKKAVASKPPDSKDMLDQVVLIAGVSVLGVLEQAYFSLQVIYARRKFSVTPPSTSGPPGFERVLRAQANCSEYFPVFVTILWVSGLFFNQGLSSICGLLYLYGRFLYFSGYAKSAHGRLAPLYFSAKVLWVLIGFSVLGILSFVFRFYLGLDLMQLACSVLGLTEEGDEKQ</sequence>
<proteinExistence type="predicted"/>
<name>A0ACC2HHM3_DALPE</name>
<evidence type="ECO:0000313" key="1">
    <source>
        <dbReference type="EMBL" id="KAJ8015484.1"/>
    </source>
</evidence>
<keyword evidence="2" id="KW-1185">Reference proteome</keyword>
<dbReference type="Proteomes" id="UP001157502">
    <property type="component" value="Chromosome 2"/>
</dbReference>
<evidence type="ECO:0000313" key="2">
    <source>
        <dbReference type="Proteomes" id="UP001157502"/>
    </source>
</evidence>
<gene>
    <name evidence="1" type="ORF">DPEC_G00026620</name>
</gene>
<accession>A0ACC2HHM3</accession>